<dbReference type="STRING" id="5486.A0A367XSH8"/>
<organism evidence="1 2">
    <name type="scientific">Candida viswanathii</name>
    <dbReference type="NCBI Taxonomy" id="5486"/>
    <lineage>
        <taxon>Eukaryota</taxon>
        <taxon>Fungi</taxon>
        <taxon>Dikarya</taxon>
        <taxon>Ascomycota</taxon>
        <taxon>Saccharomycotina</taxon>
        <taxon>Pichiomycetes</taxon>
        <taxon>Debaryomycetaceae</taxon>
        <taxon>Candida/Lodderomyces clade</taxon>
        <taxon>Candida</taxon>
    </lineage>
</organism>
<keyword evidence="2" id="KW-1185">Reference proteome</keyword>
<evidence type="ECO:0000313" key="2">
    <source>
        <dbReference type="Proteomes" id="UP000253472"/>
    </source>
</evidence>
<dbReference type="InterPro" id="IPR011008">
    <property type="entry name" value="Dimeric_a/b-barrel"/>
</dbReference>
<dbReference type="AlphaFoldDB" id="A0A367XSH8"/>
<dbReference type="PANTHER" id="PTHR33606">
    <property type="entry name" value="PROTEIN YCII"/>
    <property type="match status" value="1"/>
</dbReference>
<comment type="caution">
    <text evidence="1">The sequence shown here is derived from an EMBL/GenBank/DDBJ whole genome shotgun (WGS) entry which is preliminary data.</text>
</comment>
<dbReference type="SUPFAM" id="SSF54909">
    <property type="entry name" value="Dimeric alpha+beta barrel"/>
    <property type="match status" value="1"/>
</dbReference>
<gene>
    <name evidence="1" type="ORF">Cantr_05750</name>
</gene>
<dbReference type="Proteomes" id="UP000253472">
    <property type="component" value="Unassembled WGS sequence"/>
</dbReference>
<dbReference type="PANTHER" id="PTHR33606:SF3">
    <property type="entry name" value="PROTEIN YCII"/>
    <property type="match status" value="1"/>
</dbReference>
<dbReference type="EMBL" id="QLNQ01000029">
    <property type="protein sequence ID" value="RCK55752.1"/>
    <property type="molecule type" value="Genomic_DNA"/>
</dbReference>
<reference evidence="1 2" key="1">
    <citation type="submission" date="2018-06" db="EMBL/GenBank/DDBJ databases">
        <title>Whole genome sequencing of Candida tropicalis (genome annotated by CSBL at Korea University).</title>
        <authorList>
            <person name="Ahn J."/>
        </authorList>
    </citation>
    <scope>NUCLEOTIDE SEQUENCE [LARGE SCALE GENOMIC DNA]</scope>
    <source>
        <strain evidence="1 2">ATCC 20962</strain>
    </source>
</reference>
<dbReference type="InterPro" id="IPR051807">
    <property type="entry name" value="Sec-metab_biosynth-assoc"/>
</dbReference>
<proteinExistence type="predicted"/>
<dbReference type="OrthoDB" id="4003242at2759"/>
<sequence length="261" mass="29649">MLPTVRQQARISSRSIQHTIKRFNSSHHHDDHHGDHHHEPESKPVEITFAKIFGVAALAGGFLVYKNKDSTDKPLFASKYFDEITNGERNNFREELYDRRYKVGFLKTFDRDNSGIGENLRKTGTVYELPNYNTIPAHSPFGYQFGVGIRTQELGPRRERKDGSKLKGSVRAQHVADIPANVPNPVRSAGAIYHDEAKTKFAGSAFHLVADSKEDVIEFLKKDIYYREGIWDINNVVINPIGVAVRLPKKMDNVDSSLYKI</sequence>
<accession>A0A367XSH8</accession>
<dbReference type="Gene3D" id="3.30.70.1060">
    <property type="entry name" value="Dimeric alpha+beta barrel"/>
    <property type="match status" value="1"/>
</dbReference>
<evidence type="ECO:0000313" key="1">
    <source>
        <dbReference type="EMBL" id="RCK55752.1"/>
    </source>
</evidence>
<protein>
    <submittedName>
        <fullName evidence="1">Uncharacterized protein</fullName>
    </submittedName>
</protein>
<name>A0A367XSH8_9ASCO</name>